<reference evidence="2 3" key="1">
    <citation type="submission" date="2017-11" db="EMBL/GenBank/DDBJ databases">
        <title>The genome of Rhizophagus clarus HR1 reveals common genetic basis of auxotrophy among arbuscular mycorrhizal fungi.</title>
        <authorList>
            <person name="Kobayashi Y."/>
        </authorList>
    </citation>
    <scope>NUCLEOTIDE SEQUENCE [LARGE SCALE GENOMIC DNA]</scope>
    <source>
        <strain evidence="2 3">HR1</strain>
    </source>
</reference>
<organism evidence="2 3">
    <name type="scientific">Rhizophagus clarus</name>
    <dbReference type="NCBI Taxonomy" id="94130"/>
    <lineage>
        <taxon>Eukaryota</taxon>
        <taxon>Fungi</taxon>
        <taxon>Fungi incertae sedis</taxon>
        <taxon>Mucoromycota</taxon>
        <taxon>Glomeromycotina</taxon>
        <taxon>Glomeromycetes</taxon>
        <taxon>Glomerales</taxon>
        <taxon>Glomeraceae</taxon>
        <taxon>Rhizophagus</taxon>
    </lineage>
</organism>
<dbReference type="GO" id="GO:0003676">
    <property type="term" value="F:nucleic acid binding"/>
    <property type="evidence" value="ECO:0007669"/>
    <property type="project" value="InterPro"/>
</dbReference>
<dbReference type="Proteomes" id="UP000247702">
    <property type="component" value="Unassembled WGS sequence"/>
</dbReference>
<dbReference type="EMBL" id="BEXD01000866">
    <property type="protein sequence ID" value="GBB90714.1"/>
    <property type="molecule type" value="Genomic_DNA"/>
</dbReference>
<dbReference type="AlphaFoldDB" id="A0A2Z6QZG6"/>
<dbReference type="GO" id="GO:0004523">
    <property type="term" value="F:RNA-DNA hybrid ribonuclease activity"/>
    <property type="evidence" value="ECO:0007669"/>
    <property type="project" value="InterPro"/>
</dbReference>
<comment type="caution">
    <text evidence="2">The sequence shown here is derived from an EMBL/GenBank/DDBJ whole genome shotgun (WGS) entry which is preliminary data.</text>
</comment>
<dbReference type="InterPro" id="IPR036397">
    <property type="entry name" value="RNaseH_sf"/>
</dbReference>
<feature type="domain" description="RNase H type-1" evidence="1">
    <location>
        <begin position="1"/>
        <end position="121"/>
    </location>
</feature>
<evidence type="ECO:0000313" key="3">
    <source>
        <dbReference type="Proteomes" id="UP000247702"/>
    </source>
</evidence>
<dbReference type="SUPFAM" id="SSF53098">
    <property type="entry name" value="Ribonuclease H-like"/>
    <property type="match status" value="1"/>
</dbReference>
<evidence type="ECO:0000313" key="2">
    <source>
        <dbReference type="EMBL" id="GBB90714.1"/>
    </source>
</evidence>
<accession>A0A2Z6QZG6</accession>
<proteinExistence type="predicted"/>
<dbReference type="InterPro" id="IPR002156">
    <property type="entry name" value="RNaseH_domain"/>
</dbReference>
<sequence length="344" mass="40523">MGAGWIVKNTEIDFTCGITYFPSSTRLELLAILTALLTVPINNNTHIYTDSQLAIDSINNMLQLKGIIERKLFKQNNYILLYAIVDLGYIKKINLILYKVKGHSGCIWNDKADKLAKKGSELALENEDRIVDLELILNNNAIYEANWSYNKYWNDIFIDRHKNWYWDAHWETIKRVNHFNCNSFKTNGELIHIIKCQNNLLLTIDNLKHRLNIYNNLLCSMCNKEEETLKHLTICEGTQENFEVIENQIIIKILKIIKKHNSKNNISYNELKKILFKYKDEVTSELKEKNRVELTRGLISSSIMMNLQQKISRKLNKIIANKTINLFHKFFRSILWKQYCEKMQ</sequence>
<protein>
    <recommendedName>
        <fullName evidence="1">RNase H type-1 domain-containing protein</fullName>
    </recommendedName>
</protein>
<evidence type="ECO:0000259" key="1">
    <source>
        <dbReference type="PROSITE" id="PS50879"/>
    </source>
</evidence>
<name>A0A2Z6QZG6_9GLOM</name>
<dbReference type="InterPro" id="IPR012337">
    <property type="entry name" value="RNaseH-like_sf"/>
</dbReference>
<keyword evidence="3" id="KW-1185">Reference proteome</keyword>
<dbReference type="Pfam" id="PF00075">
    <property type="entry name" value="RNase_H"/>
    <property type="match status" value="1"/>
</dbReference>
<gene>
    <name evidence="2" type="ORF">RclHR1_17780001</name>
</gene>
<dbReference type="PROSITE" id="PS50879">
    <property type="entry name" value="RNASE_H_1"/>
    <property type="match status" value="1"/>
</dbReference>
<dbReference type="Gene3D" id="3.30.420.10">
    <property type="entry name" value="Ribonuclease H-like superfamily/Ribonuclease H"/>
    <property type="match status" value="1"/>
</dbReference>